<dbReference type="GO" id="GO:0016042">
    <property type="term" value="P:lipid catabolic process"/>
    <property type="evidence" value="ECO:0007669"/>
    <property type="project" value="UniProtKB-KW"/>
</dbReference>
<dbReference type="GO" id="GO:0006793">
    <property type="term" value="P:phosphorus metabolic process"/>
    <property type="evidence" value="ECO:0007669"/>
    <property type="project" value="UniProtKB-ARBA"/>
</dbReference>
<keyword evidence="4" id="KW-0378">Hydrolase</keyword>
<dbReference type="Pfam" id="PF13091">
    <property type="entry name" value="PLDc_2"/>
    <property type="match status" value="2"/>
</dbReference>
<reference evidence="7 8" key="1">
    <citation type="journal article" date="2019" name="Emerg. Microbes Infect.">
        <title>Comprehensive subspecies identification of 175 nontuberculous mycobacteria species based on 7547 genomic profiles.</title>
        <authorList>
            <person name="Matsumoto Y."/>
            <person name="Kinjo T."/>
            <person name="Motooka D."/>
            <person name="Nabeya D."/>
            <person name="Jung N."/>
            <person name="Uechi K."/>
            <person name="Horii T."/>
            <person name="Iida T."/>
            <person name="Fujita J."/>
            <person name="Nakamura S."/>
        </authorList>
    </citation>
    <scope>NUCLEOTIDE SEQUENCE [LARGE SCALE GENOMIC DNA]</scope>
    <source>
        <strain evidence="7 8">JCM 14742</strain>
    </source>
</reference>
<dbReference type="AlphaFoldDB" id="A0A7I7YS19"/>
<dbReference type="SUPFAM" id="SSF56024">
    <property type="entry name" value="Phospholipase D/nuclease"/>
    <property type="match status" value="2"/>
</dbReference>
<dbReference type="InterPro" id="IPR025202">
    <property type="entry name" value="PLD-like_dom"/>
</dbReference>
<evidence type="ECO:0000256" key="5">
    <source>
        <dbReference type="ARBA" id="ARBA00022963"/>
    </source>
</evidence>
<evidence type="ECO:0000256" key="2">
    <source>
        <dbReference type="ARBA" id="ARBA00008664"/>
    </source>
</evidence>
<dbReference type="EMBL" id="AP022614">
    <property type="protein sequence ID" value="BBZ43982.1"/>
    <property type="molecule type" value="Genomic_DNA"/>
</dbReference>
<evidence type="ECO:0000313" key="8">
    <source>
        <dbReference type="Proteomes" id="UP000467105"/>
    </source>
</evidence>
<protein>
    <recommendedName>
        <fullName evidence="3">phospholipase D</fullName>
        <ecNumber evidence="3">3.1.4.4</ecNumber>
    </recommendedName>
</protein>
<keyword evidence="8" id="KW-1185">Reference proteome</keyword>
<dbReference type="OrthoDB" id="9762009at2"/>
<comment type="similarity">
    <text evidence="2">Belongs to the phospholipase D family.</text>
</comment>
<keyword evidence="6" id="KW-0443">Lipid metabolism</keyword>
<dbReference type="SMART" id="SM00155">
    <property type="entry name" value="PLDc"/>
    <property type="match status" value="2"/>
</dbReference>
<evidence type="ECO:0000256" key="6">
    <source>
        <dbReference type="ARBA" id="ARBA00023098"/>
    </source>
</evidence>
<evidence type="ECO:0000256" key="4">
    <source>
        <dbReference type="ARBA" id="ARBA00022801"/>
    </source>
</evidence>
<evidence type="ECO:0000313" key="7">
    <source>
        <dbReference type="EMBL" id="BBZ43982.1"/>
    </source>
</evidence>
<dbReference type="RefSeq" id="WP_085271139.1">
    <property type="nucleotide sequence ID" value="NZ_AP022614.1"/>
</dbReference>
<accession>A0A7I7YS19</accession>
<gene>
    <name evidence="7" type="ORF">MPRM_12630</name>
</gene>
<evidence type="ECO:0000256" key="3">
    <source>
        <dbReference type="ARBA" id="ARBA00012027"/>
    </source>
</evidence>
<dbReference type="InterPro" id="IPR051406">
    <property type="entry name" value="PLD_domain"/>
</dbReference>
<organism evidence="7 8">
    <name type="scientific">Mycobacterium parmense</name>
    <dbReference type="NCBI Taxonomy" id="185642"/>
    <lineage>
        <taxon>Bacteria</taxon>
        <taxon>Bacillati</taxon>
        <taxon>Actinomycetota</taxon>
        <taxon>Actinomycetes</taxon>
        <taxon>Mycobacteriales</taxon>
        <taxon>Mycobacteriaceae</taxon>
        <taxon>Mycobacterium</taxon>
        <taxon>Mycobacterium simiae complex</taxon>
    </lineage>
</organism>
<keyword evidence="5" id="KW-0442">Lipid degradation</keyword>
<dbReference type="GO" id="GO:0004630">
    <property type="term" value="F:phospholipase D activity"/>
    <property type="evidence" value="ECO:0007669"/>
    <property type="project" value="UniProtKB-EC"/>
</dbReference>
<dbReference type="PANTHER" id="PTHR43856">
    <property type="entry name" value="CARDIOLIPIN HYDROLASE"/>
    <property type="match status" value="1"/>
</dbReference>
<dbReference type="InterPro" id="IPR001736">
    <property type="entry name" value="PLipase_D/transphosphatidylase"/>
</dbReference>
<dbReference type="Gene3D" id="3.30.870.10">
    <property type="entry name" value="Endonuclease Chain A"/>
    <property type="match status" value="2"/>
</dbReference>
<dbReference type="EC" id="3.1.4.4" evidence="3"/>
<dbReference type="Proteomes" id="UP000467105">
    <property type="component" value="Chromosome"/>
</dbReference>
<comment type="catalytic activity">
    <reaction evidence="1">
        <text>a 1,2-diacyl-sn-glycero-3-phosphocholine + H2O = a 1,2-diacyl-sn-glycero-3-phosphate + choline + H(+)</text>
        <dbReference type="Rhea" id="RHEA:14445"/>
        <dbReference type="ChEBI" id="CHEBI:15354"/>
        <dbReference type="ChEBI" id="CHEBI:15377"/>
        <dbReference type="ChEBI" id="CHEBI:15378"/>
        <dbReference type="ChEBI" id="CHEBI:57643"/>
        <dbReference type="ChEBI" id="CHEBI:58608"/>
        <dbReference type="EC" id="3.1.4.4"/>
    </reaction>
</comment>
<evidence type="ECO:0000256" key="1">
    <source>
        <dbReference type="ARBA" id="ARBA00000798"/>
    </source>
</evidence>
<dbReference type="GO" id="GO:0016891">
    <property type="term" value="F:RNA endonuclease activity producing 5'-phosphomonoesters, hydrolytic mechanism"/>
    <property type="evidence" value="ECO:0007669"/>
    <property type="project" value="TreeGrafter"/>
</dbReference>
<name>A0A7I7YS19_9MYCO</name>
<dbReference type="PANTHER" id="PTHR43856:SF1">
    <property type="entry name" value="MITOCHONDRIAL CARDIOLIPIN HYDROLASE"/>
    <property type="match status" value="1"/>
</dbReference>
<dbReference type="PROSITE" id="PS50035">
    <property type="entry name" value="PLD"/>
    <property type="match status" value="2"/>
</dbReference>
<proteinExistence type="inferred from homology"/>
<sequence>MGIVVVLRRALAAVCAAAVAAAPVAAPRAPAADADYQLVQEPEAGYSPIIGLIAGARRSVRMTIYELTDPAAVGALVDAQHRGVDTRVILDAAFHGYQTNAETFRQLDDAGVGVKWAPDGVIYHQKTIVVDDITAAVGTGNLTPQYYATSRDAWVLDTNPADVPAIAATFDTDYTAAPAGRPPAATPAPDLVWSPAARAEFLQRIDSASRTLDVTSEELKDRAVISALDKAARRGVNCRIVLTENPAWARGIAEVSAAGCSVHLFPKTDTGLYMHEKMLLTDGSELIIGSQNLSTTSLLENRELSLALDSATAPELIAAVASTFDADYAAAPPSS</sequence>